<accession>A0A0H3FAG6</accession>
<gene>
    <name evidence="2" type="ordered locus">Rahaq_0391</name>
    <name evidence="3" type="ORF">ACFPK4_21390</name>
</gene>
<keyword evidence="1" id="KW-1133">Transmembrane helix</keyword>
<keyword evidence="1" id="KW-0472">Membrane</keyword>
<evidence type="ECO:0000313" key="3">
    <source>
        <dbReference type="EMBL" id="MFD3226107.1"/>
    </source>
</evidence>
<dbReference type="EMBL" id="JBHUCJ010000072">
    <property type="protein sequence ID" value="MFD3226107.1"/>
    <property type="molecule type" value="Genomic_DNA"/>
</dbReference>
<sequence length="185" mass="21176">MFSDRKRIFQGKKSILLPFIPAVFILLFTLYGFFVQKNREAFPVNIPCRGNMIIEAQYDNQTAKLVAALYFSFLDNHKILVSLSGTGYLYDKNGIVIQRKTLLRNIYYDYIHVSTNSSTYSLTSSQINIDSVDNMDWQISSLLLINSFFLTGHTDTLVLKKYDNSTLLIESNQSPIALCVFKKSL</sequence>
<dbReference type="Proteomes" id="UP000007257">
    <property type="component" value="Chromosome"/>
</dbReference>
<dbReference type="GeneID" id="95418888"/>
<dbReference type="KEGG" id="rah:Rahaq_0391"/>
<reference evidence="4" key="1">
    <citation type="submission" date="2011-01" db="EMBL/GenBank/DDBJ databases">
        <title>Complete sequence of chromosome of Rahnella sp. Y9602.</title>
        <authorList>
            <consortium name="US DOE Joint Genome Institute"/>
            <person name="Lucas S."/>
            <person name="Copeland A."/>
            <person name="Lapidus A."/>
            <person name="Cheng J.-F."/>
            <person name="Goodwin L."/>
            <person name="Pitluck S."/>
            <person name="Lu M."/>
            <person name="Detter J.C."/>
            <person name="Han C."/>
            <person name="Tapia R."/>
            <person name="Land M."/>
            <person name="Hauser L."/>
            <person name="Kyrpides N."/>
            <person name="Ivanova N."/>
            <person name="Ovchinnikova G."/>
            <person name="Pagani I."/>
            <person name="Sobecky P.A."/>
            <person name="Martinez R.J."/>
            <person name="Woyke T."/>
        </authorList>
    </citation>
    <scope>NUCLEOTIDE SEQUENCE [LARGE SCALE GENOMIC DNA]</scope>
    <source>
        <strain evidence="4">Y9602</strain>
    </source>
</reference>
<name>A0A0H3FAG6_RAHSY</name>
<reference evidence="3 5" key="3">
    <citation type="submission" date="2024-09" db="EMBL/GenBank/DDBJ databases">
        <title>Genomes of Rahnella.</title>
        <authorList>
            <person name="Mnguni F.C."/>
            <person name="Shin G.Y."/>
            <person name="Coutinho T."/>
        </authorList>
    </citation>
    <scope>NUCLEOTIDE SEQUENCE [LARGE SCALE GENOMIC DNA]</scope>
    <source>
        <strain evidence="3 5">20WA0057</strain>
    </source>
</reference>
<dbReference type="RefSeq" id="WP_013573729.1">
    <property type="nucleotide sequence ID" value="NC_015061.1"/>
</dbReference>
<keyword evidence="5" id="KW-1185">Reference proteome</keyword>
<dbReference type="eggNOG" id="ENOG50340WJ">
    <property type="taxonomic scope" value="Bacteria"/>
</dbReference>
<organism evidence="2 4">
    <name type="scientific">Rahnella sp. (strain Y9602)</name>
    <dbReference type="NCBI Taxonomy" id="2703885"/>
    <lineage>
        <taxon>Bacteria</taxon>
        <taxon>Pseudomonadati</taxon>
        <taxon>Pseudomonadota</taxon>
        <taxon>Gammaproteobacteria</taxon>
        <taxon>Enterobacterales</taxon>
        <taxon>Yersiniaceae</taxon>
        <taxon>Rahnella</taxon>
    </lineage>
</organism>
<reference evidence="2 4" key="2">
    <citation type="journal article" date="2012" name="J. Bacteriol.">
        <title>Complete Genome Sequence of Rahnella sp. Strain Y9602, a Gammaproteobacterium Isolate from Metal- and Radionuclide-Contaminated Soil.</title>
        <authorList>
            <person name="Martinez R.J."/>
            <person name="Bruce D."/>
            <person name="Detter C."/>
            <person name="Goodwin L.A."/>
            <person name="Han J."/>
            <person name="Han C.S."/>
            <person name="Held B."/>
            <person name="Land M.L."/>
            <person name="Mikhailova N."/>
            <person name="Nolan M."/>
            <person name="Pennacchio L."/>
            <person name="Pitluck S."/>
            <person name="Tapia R."/>
            <person name="Woyke T."/>
            <person name="Sobecky P.A."/>
        </authorList>
    </citation>
    <scope>NUCLEOTIDE SEQUENCE [LARGE SCALE GENOMIC DNA]</scope>
    <source>
        <strain evidence="2 4">Y9602</strain>
    </source>
</reference>
<keyword evidence="1" id="KW-0812">Transmembrane</keyword>
<evidence type="ECO:0000313" key="5">
    <source>
        <dbReference type="Proteomes" id="UP001598201"/>
    </source>
</evidence>
<proteinExistence type="predicted"/>
<evidence type="ECO:0000256" key="1">
    <source>
        <dbReference type="SAM" id="Phobius"/>
    </source>
</evidence>
<feature type="transmembrane region" description="Helical" evidence="1">
    <location>
        <begin position="15"/>
        <end position="34"/>
    </location>
</feature>
<evidence type="ECO:0000313" key="2">
    <source>
        <dbReference type="EMBL" id="ADW72021.1"/>
    </source>
</evidence>
<dbReference type="EMBL" id="CP002505">
    <property type="protein sequence ID" value="ADW72021.1"/>
    <property type="molecule type" value="Genomic_DNA"/>
</dbReference>
<protein>
    <submittedName>
        <fullName evidence="3">FidL-like protein</fullName>
    </submittedName>
</protein>
<evidence type="ECO:0000313" key="4">
    <source>
        <dbReference type="Proteomes" id="UP000007257"/>
    </source>
</evidence>
<dbReference type="Proteomes" id="UP001598201">
    <property type="component" value="Unassembled WGS sequence"/>
</dbReference>
<dbReference type="AlphaFoldDB" id="A0A0H3FAG6"/>
<dbReference type="HOGENOM" id="CLU_125459_0_0_6"/>